<sequence length="81" mass="8435">MNPIQRAIDITGGVSGLAAVIGASSPAIYSWRSGARTFPAELCPSIEKATSGVVRCEDLRPDVDWAYLRGTAKPTTSPTGA</sequence>
<dbReference type="RefSeq" id="WP_382431202.1">
    <property type="nucleotide sequence ID" value="NZ_JBHSHJ010000003.1"/>
</dbReference>
<comment type="caution">
    <text evidence="1">The sequence shown here is derived from an EMBL/GenBank/DDBJ whole genome shotgun (WGS) entry which is preliminary data.</text>
</comment>
<name>A0ABV9QCU6_9BURK</name>
<dbReference type="Proteomes" id="UP001596001">
    <property type="component" value="Unassembled WGS sequence"/>
</dbReference>
<dbReference type="InterPro" id="IPR031856">
    <property type="entry name" value="YdaS_toxin-like"/>
</dbReference>
<dbReference type="InterPro" id="IPR010982">
    <property type="entry name" value="Lambda_DNA-bd_dom_sf"/>
</dbReference>
<protein>
    <submittedName>
        <fullName evidence="1">Helix-turn-helix domain-containing protein</fullName>
    </submittedName>
</protein>
<evidence type="ECO:0000313" key="1">
    <source>
        <dbReference type="EMBL" id="MFC4788616.1"/>
    </source>
</evidence>
<organism evidence="1 2">
    <name type="scientific">Giesbergeria sinuosa</name>
    <dbReference type="NCBI Taxonomy" id="80883"/>
    <lineage>
        <taxon>Bacteria</taxon>
        <taxon>Pseudomonadati</taxon>
        <taxon>Pseudomonadota</taxon>
        <taxon>Betaproteobacteria</taxon>
        <taxon>Burkholderiales</taxon>
        <taxon>Comamonadaceae</taxon>
        <taxon>Giesbergeria</taxon>
    </lineage>
</organism>
<dbReference type="Gene3D" id="1.10.260.40">
    <property type="entry name" value="lambda repressor-like DNA-binding domains"/>
    <property type="match status" value="1"/>
</dbReference>
<gene>
    <name evidence="1" type="ORF">ACFO6X_06405</name>
</gene>
<dbReference type="SUPFAM" id="SSF47413">
    <property type="entry name" value="lambda repressor-like DNA-binding domains"/>
    <property type="match status" value="1"/>
</dbReference>
<evidence type="ECO:0000313" key="2">
    <source>
        <dbReference type="Proteomes" id="UP001596001"/>
    </source>
</evidence>
<dbReference type="Pfam" id="PF15943">
    <property type="entry name" value="YdaS_toxin"/>
    <property type="match status" value="1"/>
</dbReference>
<accession>A0ABV9QCU6</accession>
<proteinExistence type="predicted"/>
<reference evidence="2" key="1">
    <citation type="journal article" date="2019" name="Int. J. Syst. Evol. Microbiol.">
        <title>The Global Catalogue of Microorganisms (GCM) 10K type strain sequencing project: providing services to taxonomists for standard genome sequencing and annotation.</title>
        <authorList>
            <consortium name="The Broad Institute Genomics Platform"/>
            <consortium name="The Broad Institute Genome Sequencing Center for Infectious Disease"/>
            <person name="Wu L."/>
            <person name="Ma J."/>
        </authorList>
    </citation>
    <scope>NUCLEOTIDE SEQUENCE [LARGE SCALE GENOMIC DNA]</scope>
    <source>
        <strain evidence="2">CCUG 49452</strain>
    </source>
</reference>
<keyword evidence="2" id="KW-1185">Reference proteome</keyword>
<dbReference type="EMBL" id="JBHSHJ010000003">
    <property type="protein sequence ID" value="MFC4788616.1"/>
    <property type="molecule type" value="Genomic_DNA"/>
</dbReference>